<protein>
    <submittedName>
        <fullName evidence="1">Uncharacterized protein</fullName>
    </submittedName>
</protein>
<sequence>MPRKQNCSDLTASNLLDWLRVRGGYAPLHSLKYSNTVIQSLVDRGLVKVINTGCGFSLEIVERN</sequence>
<evidence type="ECO:0000313" key="1">
    <source>
        <dbReference type="EMBL" id="MEA5611036.1"/>
    </source>
</evidence>
<accession>A0ABU5UXS0</accession>
<organism evidence="1 2">
    <name type="scientific">Nodularia spumigena UHCC 0060</name>
    <dbReference type="NCBI Taxonomy" id="3110300"/>
    <lineage>
        <taxon>Bacteria</taxon>
        <taxon>Bacillati</taxon>
        <taxon>Cyanobacteriota</taxon>
        <taxon>Cyanophyceae</taxon>
        <taxon>Nostocales</taxon>
        <taxon>Nodulariaceae</taxon>
        <taxon>Nodularia</taxon>
    </lineage>
</organism>
<dbReference type="EMBL" id="JAYGHK010000162">
    <property type="protein sequence ID" value="MEA5611036.1"/>
    <property type="molecule type" value="Genomic_DNA"/>
</dbReference>
<proteinExistence type="predicted"/>
<name>A0ABU5UXS0_NODSP</name>
<evidence type="ECO:0000313" key="2">
    <source>
        <dbReference type="Proteomes" id="UP001303285"/>
    </source>
</evidence>
<dbReference type="Proteomes" id="UP001303285">
    <property type="component" value="Unassembled WGS sequence"/>
</dbReference>
<gene>
    <name evidence="1" type="ORF">VB695_23745</name>
</gene>
<keyword evidence="2" id="KW-1185">Reference proteome</keyword>
<reference evidence="1 2" key="1">
    <citation type="submission" date="2023-12" db="EMBL/GenBank/DDBJ databases">
        <title>Baltic Sea Cyanobacteria.</title>
        <authorList>
            <person name="Delbaje E."/>
            <person name="Fewer D.P."/>
            <person name="Shishido T.K."/>
        </authorList>
    </citation>
    <scope>NUCLEOTIDE SEQUENCE [LARGE SCALE GENOMIC DNA]</scope>
    <source>
        <strain evidence="1 2">UHCC 0060</strain>
    </source>
</reference>
<comment type="caution">
    <text evidence="1">The sequence shown here is derived from an EMBL/GenBank/DDBJ whole genome shotgun (WGS) entry which is preliminary data.</text>
</comment>